<evidence type="ECO:0000256" key="3">
    <source>
        <dbReference type="ARBA" id="ARBA00022737"/>
    </source>
</evidence>
<dbReference type="InterPro" id="IPR013087">
    <property type="entry name" value="Znf_C2H2_type"/>
</dbReference>
<accession>A0A317SZ07</accession>
<reference evidence="10 11" key="1">
    <citation type="submission" date="2018-03" db="EMBL/GenBank/DDBJ databases">
        <title>Genomes of Pezizomycetes fungi and the evolution of truffles.</title>
        <authorList>
            <person name="Murat C."/>
            <person name="Payen T."/>
            <person name="Noel B."/>
            <person name="Kuo A."/>
            <person name="Martin F.M."/>
        </authorList>
    </citation>
    <scope>NUCLEOTIDE SEQUENCE [LARGE SCALE GENOMIC DNA]</scope>
    <source>
        <strain evidence="10">091103-1</strain>
    </source>
</reference>
<dbReference type="InterPro" id="IPR050888">
    <property type="entry name" value="ZnF_C2H2-type_TF"/>
</dbReference>
<protein>
    <recommendedName>
        <fullName evidence="9">C2H2-type domain-containing protein</fullName>
    </recommendedName>
</protein>
<dbReference type="PROSITE" id="PS00028">
    <property type="entry name" value="ZINC_FINGER_C2H2_1"/>
    <property type="match status" value="2"/>
</dbReference>
<dbReference type="Gene3D" id="3.30.160.60">
    <property type="entry name" value="Classic Zinc Finger"/>
    <property type="match status" value="2"/>
</dbReference>
<gene>
    <name evidence="10" type="ORF">C7212DRAFT_341939</name>
</gene>
<dbReference type="GO" id="GO:0005634">
    <property type="term" value="C:nucleus"/>
    <property type="evidence" value="ECO:0007669"/>
    <property type="project" value="UniProtKB-SubCell"/>
</dbReference>
<feature type="region of interest" description="Disordered" evidence="8">
    <location>
        <begin position="188"/>
        <end position="254"/>
    </location>
</feature>
<evidence type="ECO:0000256" key="7">
    <source>
        <dbReference type="PROSITE-ProRule" id="PRU00042"/>
    </source>
</evidence>
<evidence type="ECO:0000256" key="6">
    <source>
        <dbReference type="ARBA" id="ARBA00023242"/>
    </source>
</evidence>
<sequence length="353" mass="39107">MPVPFRPTRHSTKSDLVPTPQDTCPDAHGANFHAMRRQAGGGDETRTGERGGRDKCEKCGAKLLSVDYLHHYMLQGNLNDDPEEQLCCRKCALETKSEAGSGERGVESSTHVDCPECPRDFRTREALKLHSQQSHQQKQLGTRLCPCCDTSFATNAAVYRHIESGECRGDRSLPDFRKRIREKNAPFAKEGPDDILTGTTTTQTWRPGVLPPRFKTARAEIPGGFRPGKTTPRDPASVRNHTPPSKPGRKPAESLGECWKGEVGSYVCPRLMCGKKLKTVGALVDHLKSNAHDKKSFRCPACFRFFVSSSALLQHSESDACSLKRSFTYYEFIEGATGGYTGRDKKGEFGNAW</sequence>
<dbReference type="GO" id="GO:0008270">
    <property type="term" value="F:zinc ion binding"/>
    <property type="evidence" value="ECO:0007669"/>
    <property type="project" value="UniProtKB-KW"/>
</dbReference>
<feature type="region of interest" description="Disordered" evidence="8">
    <location>
        <begin position="1"/>
        <end position="29"/>
    </location>
</feature>
<evidence type="ECO:0000256" key="1">
    <source>
        <dbReference type="ARBA" id="ARBA00004123"/>
    </source>
</evidence>
<feature type="domain" description="C2H2-type" evidence="9">
    <location>
        <begin position="112"/>
        <end position="140"/>
    </location>
</feature>
<organism evidence="10 11">
    <name type="scientific">Tuber magnatum</name>
    <name type="common">white Piedmont truffle</name>
    <dbReference type="NCBI Taxonomy" id="42249"/>
    <lineage>
        <taxon>Eukaryota</taxon>
        <taxon>Fungi</taxon>
        <taxon>Dikarya</taxon>
        <taxon>Ascomycota</taxon>
        <taxon>Pezizomycotina</taxon>
        <taxon>Pezizomycetes</taxon>
        <taxon>Pezizales</taxon>
        <taxon>Tuberaceae</taxon>
        <taxon>Tuber</taxon>
    </lineage>
</organism>
<proteinExistence type="predicted"/>
<evidence type="ECO:0000256" key="5">
    <source>
        <dbReference type="ARBA" id="ARBA00022833"/>
    </source>
</evidence>
<keyword evidence="5" id="KW-0862">Zinc</keyword>
<dbReference type="InterPro" id="IPR036236">
    <property type="entry name" value="Znf_C2H2_sf"/>
</dbReference>
<dbReference type="PANTHER" id="PTHR24406">
    <property type="entry name" value="TRANSCRIPTIONAL REPRESSOR CTCFL-RELATED"/>
    <property type="match status" value="1"/>
</dbReference>
<evidence type="ECO:0000256" key="2">
    <source>
        <dbReference type="ARBA" id="ARBA00022723"/>
    </source>
</evidence>
<dbReference type="Proteomes" id="UP000246991">
    <property type="component" value="Unassembled WGS sequence"/>
</dbReference>
<keyword evidence="2" id="KW-0479">Metal-binding</keyword>
<keyword evidence="4 7" id="KW-0863">Zinc-finger</keyword>
<dbReference type="SMART" id="SM00355">
    <property type="entry name" value="ZnF_C2H2"/>
    <property type="match status" value="3"/>
</dbReference>
<evidence type="ECO:0000313" key="10">
    <source>
        <dbReference type="EMBL" id="PWW79675.1"/>
    </source>
</evidence>
<dbReference type="PROSITE" id="PS50157">
    <property type="entry name" value="ZINC_FINGER_C2H2_2"/>
    <property type="match status" value="2"/>
</dbReference>
<dbReference type="EMBL" id="PYWC01000007">
    <property type="protein sequence ID" value="PWW79675.1"/>
    <property type="molecule type" value="Genomic_DNA"/>
</dbReference>
<keyword evidence="6" id="KW-0539">Nucleus</keyword>
<evidence type="ECO:0000256" key="8">
    <source>
        <dbReference type="SAM" id="MobiDB-lite"/>
    </source>
</evidence>
<dbReference type="SUPFAM" id="SSF57667">
    <property type="entry name" value="beta-beta-alpha zinc fingers"/>
    <property type="match status" value="1"/>
</dbReference>
<evidence type="ECO:0000313" key="11">
    <source>
        <dbReference type="Proteomes" id="UP000246991"/>
    </source>
</evidence>
<dbReference type="Pfam" id="PF00096">
    <property type="entry name" value="zf-C2H2"/>
    <property type="match status" value="1"/>
</dbReference>
<dbReference type="AlphaFoldDB" id="A0A317SZ07"/>
<dbReference type="OrthoDB" id="8117402at2759"/>
<comment type="subcellular location">
    <subcellularLocation>
        <location evidence="1">Nucleus</location>
    </subcellularLocation>
</comment>
<keyword evidence="3" id="KW-0677">Repeat</keyword>
<evidence type="ECO:0000259" key="9">
    <source>
        <dbReference type="PROSITE" id="PS50157"/>
    </source>
</evidence>
<evidence type="ECO:0000256" key="4">
    <source>
        <dbReference type="ARBA" id="ARBA00022771"/>
    </source>
</evidence>
<feature type="domain" description="C2H2-type" evidence="9">
    <location>
        <begin position="266"/>
        <end position="295"/>
    </location>
</feature>
<comment type="caution">
    <text evidence="10">The sequence shown here is derived from an EMBL/GenBank/DDBJ whole genome shotgun (WGS) entry which is preliminary data.</text>
</comment>
<name>A0A317SZ07_9PEZI</name>
<keyword evidence="11" id="KW-1185">Reference proteome</keyword>